<comment type="caution">
    <text evidence="7">The sequence shown here is derived from an EMBL/GenBank/DDBJ whole genome shotgun (WGS) entry which is preliminary data.</text>
</comment>
<dbReference type="Gene3D" id="3.40.50.200">
    <property type="entry name" value="Peptidase S8/S53 domain"/>
    <property type="match status" value="1"/>
</dbReference>
<dbReference type="InterPro" id="IPR050131">
    <property type="entry name" value="Peptidase_S8_subtilisin-like"/>
</dbReference>
<feature type="active site" description="Charge relay system" evidence="5">
    <location>
        <position position="49"/>
    </location>
</feature>
<accession>A0A941FD95</accession>
<dbReference type="GO" id="GO:0005615">
    <property type="term" value="C:extracellular space"/>
    <property type="evidence" value="ECO:0007669"/>
    <property type="project" value="TreeGrafter"/>
</dbReference>
<dbReference type="Proteomes" id="UP000682308">
    <property type="component" value="Unassembled WGS sequence"/>
</dbReference>
<dbReference type="GO" id="GO:0004252">
    <property type="term" value="F:serine-type endopeptidase activity"/>
    <property type="evidence" value="ECO:0007669"/>
    <property type="project" value="UniProtKB-UniRule"/>
</dbReference>
<dbReference type="PROSITE" id="PS51892">
    <property type="entry name" value="SUBTILASE"/>
    <property type="match status" value="1"/>
</dbReference>
<dbReference type="PANTHER" id="PTHR43806">
    <property type="entry name" value="PEPTIDASE S8"/>
    <property type="match status" value="1"/>
</dbReference>
<evidence type="ECO:0000313" key="7">
    <source>
        <dbReference type="EMBL" id="MBR8642548.1"/>
    </source>
</evidence>
<dbReference type="InterPro" id="IPR036852">
    <property type="entry name" value="Peptidase_S8/S53_dom_sf"/>
</dbReference>
<evidence type="ECO:0000256" key="5">
    <source>
        <dbReference type="PROSITE-ProRule" id="PRU01240"/>
    </source>
</evidence>
<organism evidence="7 8">
    <name type="scientific">Streptomyces tuirus</name>
    <dbReference type="NCBI Taxonomy" id="68278"/>
    <lineage>
        <taxon>Bacteria</taxon>
        <taxon>Bacillati</taxon>
        <taxon>Actinomycetota</taxon>
        <taxon>Actinomycetes</taxon>
        <taxon>Kitasatosporales</taxon>
        <taxon>Streptomycetaceae</taxon>
        <taxon>Streptomyces</taxon>
    </lineage>
</organism>
<evidence type="ECO:0000256" key="3">
    <source>
        <dbReference type="ARBA" id="ARBA00022801"/>
    </source>
</evidence>
<comment type="similarity">
    <text evidence="1 5">Belongs to the peptidase S8 family.</text>
</comment>
<gene>
    <name evidence="7" type="ORF">KEF29_32720</name>
</gene>
<dbReference type="PRINTS" id="PR00723">
    <property type="entry name" value="SUBTILISIN"/>
</dbReference>
<dbReference type="CDD" id="cd07492">
    <property type="entry name" value="Peptidases_S8_8"/>
    <property type="match status" value="1"/>
</dbReference>
<dbReference type="AlphaFoldDB" id="A0A941FD95"/>
<proteinExistence type="inferred from homology"/>
<dbReference type="PANTHER" id="PTHR43806:SF11">
    <property type="entry name" value="CEREVISIN-RELATED"/>
    <property type="match status" value="1"/>
</dbReference>
<feature type="active site" description="Charge relay system" evidence="5">
    <location>
        <position position="89"/>
    </location>
</feature>
<keyword evidence="8" id="KW-1185">Reference proteome</keyword>
<dbReference type="InterPro" id="IPR015500">
    <property type="entry name" value="Peptidase_S8_subtilisin-rel"/>
</dbReference>
<dbReference type="Pfam" id="PF00082">
    <property type="entry name" value="Peptidase_S8"/>
    <property type="match status" value="1"/>
</dbReference>
<reference evidence="7 8" key="1">
    <citation type="submission" date="2021-04" db="EMBL/GenBank/DDBJ databases">
        <title>Characterization of the biosynthetic gene cluster of new lipopeptides with antitumor activity in the genome of the marine Streptomyces PHM034.</title>
        <authorList>
            <person name="Ceniceros A."/>
            <person name="Canedo L."/>
            <person name="Mendez C."/>
            <person name="Olano C."/>
            <person name="Schleissner C."/>
            <person name="Cuevas C."/>
            <person name="De La Calle F."/>
            <person name="Salas J.A."/>
        </authorList>
    </citation>
    <scope>NUCLEOTIDE SEQUENCE [LARGE SCALE GENOMIC DNA]</scope>
    <source>
        <strain evidence="7 8">PHM034</strain>
    </source>
</reference>
<dbReference type="InterPro" id="IPR000209">
    <property type="entry name" value="Peptidase_S8/S53_dom"/>
</dbReference>
<evidence type="ECO:0000256" key="2">
    <source>
        <dbReference type="ARBA" id="ARBA00022670"/>
    </source>
</evidence>
<dbReference type="InterPro" id="IPR034067">
    <property type="entry name" value="Serine_protease_KerA-like_dom"/>
</dbReference>
<feature type="domain" description="Peptidase S8/S53" evidence="6">
    <location>
        <begin position="40"/>
        <end position="263"/>
    </location>
</feature>
<keyword evidence="4 5" id="KW-0720">Serine protease</keyword>
<dbReference type="InterPro" id="IPR023827">
    <property type="entry name" value="Peptidase_S8_Asp-AS"/>
</dbReference>
<evidence type="ECO:0000313" key="8">
    <source>
        <dbReference type="Proteomes" id="UP000682308"/>
    </source>
</evidence>
<evidence type="ECO:0000256" key="4">
    <source>
        <dbReference type="ARBA" id="ARBA00022825"/>
    </source>
</evidence>
<dbReference type="GO" id="GO:0006508">
    <property type="term" value="P:proteolysis"/>
    <property type="evidence" value="ECO:0007669"/>
    <property type="project" value="UniProtKB-KW"/>
</dbReference>
<dbReference type="EMBL" id="JAGTPG010000002">
    <property type="protein sequence ID" value="MBR8642548.1"/>
    <property type="molecule type" value="Genomic_DNA"/>
</dbReference>
<evidence type="ECO:0000256" key="1">
    <source>
        <dbReference type="ARBA" id="ARBA00011073"/>
    </source>
</evidence>
<protein>
    <submittedName>
        <fullName evidence="7">S8 family serine peptidase</fullName>
    </submittedName>
</protein>
<evidence type="ECO:0000259" key="6">
    <source>
        <dbReference type="Pfam" id="PF00082"/>
    </source>
</evidence>
<sequence length="273" mass="29194">MTAELTLSWRLGDGPTAAEHELAAWPHPVTREWAWGDGRGTGARVCILDSGVEEGHPRVGPVQGAYAVREGPDGELTVVEDTEGDVCGHGTACASIIRSLAPDCEIFSVRVLGLGYFGSGEALLAGLRWALAQNFDVINMSLSTTKPEVARELYHLADVAYFRRNVIVASAHNIPIESFPWRFASVISVGSHRGSDPELLVHNPAPPVEFFARGDQVPVGWLNGGHMVCSGNSFATPHVSGMCARILGAHRGLTPYQVKTLLHLIAANVTEGT</sequence>
<keyword evidence="3 5" id="KW-0378">Hydrolase</keyword>
<keyword evidence="2 5" id="KW-0645">Protease</keyword>
<feature type="active site" description="Charge relay system" evidence="5">
    <location>
        <position position="233"/>
    </location>
</feature>
<dbReference type="PROSITE" id="PS00136">
    <property type="entry name" value="SUBTILASE_ASP"/>
    <property type="match status" value="1"/>
</dbReference>
<name>A0A941FD95_9ACTN</name>
<dbReference type="SUPFAM" id="SSF52743">
    <property type="entry name" value="Subtilisin-like"/>
    <property type="match status" value="1"/>
</dbReference>